<evidence type="ECO:0000313" key="7">
    <source>
        <dbReference type="Proteomes" id="UP001595733"/>
    </source>
</evidence>
<dbReference type="RefSeq" id="WP_378141820.1">
    <property type="nucleotide sequence ID" value="NZ_JBHSEF010000023.1"/>
</dbReference>
<sequence length="342" mass="40208">MKHPNGYGSVYKLSGKRRKPWGVRKTIGWDEKGKQLYQNIGYYETRTDAMLALAEFNKNPYTMESSSITFAEVFEKWSKKKFAKTSQSSINGYNASYKIAKNIHSMRFVDIKKDHLQAVMDSCTKGHGTKRKIKVLFNQLFKYALENDLVNKDYSKFVELGEKTEVSARTRFSNAEIKKLWENVERNEYVQVYIILIYTGLRISELLDLKKEHVYLDERSFDVVDSKTEAGIRKVPIAQKIYDYFVYWMNKNDCDYLISTPDGEHFKYRNYYDSYWKPFMEEMKMNHRPHDTRHTTVSLLASANVNQTIIKKIVGHKGSMSLTEKVYTHFEIQELIDAIDKI</sequence>
<dbReference type="CDD" id="cd01189">
    <property type="entry name" value="INT_ICEBs1_C_like"/>
    <property type="match status" value="1"/>
</dbReference>
<feature type="domain" description="Tyr recombinase" evidence="5">
    <location>
        <begin position="167"/>
        <end position="340"/>
    </location>
</feature>
<comment type="caution">
    <text evidence="6">The sequence shown here is derived from an EMBL/GenBank/DDBJ whole genome shotgun (WGS) entry which is preliminary data.</text>
</comment>
<comment type="similarity">
    <text evidence="1">Belongs to the 'phage' integrase family.</text>
</comment>
<keyword evidence="7" id="KW-1185">Reference proteome</keyword>
<dbReference type="InterPro" id="IPR050808">
    <property type="entry name" value="Phage_Integrase"/>
</dbReference>
<name>A0ABV8UX06_9BACL</name>
<dbReference type="InterPro" id="IPR002104">
    <property type="entry name" value="Integrase_catalytic"/>
</dbReference>
<evidence type="ECO:0000256" key="2">
    <source>
        <dbReference type="ARBA" id="ARBA00022908"/>
    </source>
</evidence>
<organism evidence="6 7">
    <name type="scientific">Chryseomicrobium palamuruense</name>
    <dbReference type="NCBI Taxonomy" id="682973"/>
    <lineage>
        <taxon>Bacteria</taxon>
        <taxon>Bacillati</taxon>
        <taxon>Bacillota</taxon>
        <taxon>Bacilli</taxon>
        <taxon>Bacillales</taxon>
        <taxon>Caryophanaceae</taxon>
        <taxon>Chryseomicrobium</taxon>
    </lineage>
</organism>
<evidence type="ECO:0000259" key="5">
    <source>
        <dbReference type="PROSITE" id="PS51898"/>
    </source>
</evidence>
<dbReference type="PANTHER" id="PTHR30629">
    <property type="entry name" value="PROPHAGE INTEGRASE"/>
    <property type="match status" value="1"/>
</dbReference>
<keyword evidence="3" id="KW-0238">DNA-binding</keyword>
<evidence type="ECO:0000256" key="3">
    <source>
        <dbReference type="ARBA" id="ARBA00023125"/>
    </source>
</evidence>
<keyword evidence="4" id="KW-0233">DNA recombination</keyword>
<accession>A0ABV8UX06</accession>
<dbReference type="PANTHER" id="PTHR30629:SF2">
    <property type="entry name" value="PROPHAGE INTEGRASE INTS-RELATED"/>
    <property type="match status" value="1"/>
</dbReference>
<dbReference type="Gene3D" id="1.10.443.10">
    <property type="entry name" value="Intergrase catalytic core"/>
    <property type="match status" value="1"/>
</dbReference>
<dbReference type="Proteomes" id="UP001595733">
    <property type="component" value="Unassembled WGS sequence"/>
</dbReference>
<gene>
    <name evidence="6" type="ORF">ACFO0S_09835</name>
</gene>
<dbReference type="EMBL" id="JBHSEF010000023">
    <property type="protein sequence ID" value="MFC4355347.1"/>
    <property type="molecule type" value="Genomic_DNA"/>
</dbReference>
<dbReference type="InterPro" id="IPR013762">
    <property type="entry name" value="Integrase-like_cat_sf"/>
</dbReference>
<reference evidence="7" key="1">
    <citation type="journal article" date="2019" name="Int. J. Syst. Evol. Microbiol.">
        <title>The Global Catalogue of Microorganisms (GCM) 10K type strain sequencing project: providing services to taxonomists for standard genome sequencing and annotation.</title>
        <authorList>
            <consortium name="The Broad Institute Genomics Platform"/>
            <consortium name="The Broad Institute Genome Sequencing Center for Infectious Disease"/>
            <person name="Wu L."/>
            <person name="Ma J."/>
        </authorList>
    </citation>
    <scope>NUCLEOTIDE SEQUENCE [LARGE SCALE GENOMIC DNA]</scope>
    <source>
        <strain evidence="7">CCUG 50353</strain>
    </source>
</reference>
<evidence type="ECO:0000256" key="4">
    <source>
        <dbReference type="ARBA" id="ARBA00023172"/>
    </source>
</evidence>
<proteinExistence type="inferred from homology"/>
<dbReference type="InterPro" id="IPR011010">
    <property type="entry name" value="DNA_brk_join_enz"/>
</dbReference>
<dbReference type="InterPro" id="IPR010998">
    <property type="entry name" value="Integrase_recombinase_N"/>
</dbReference>
<dbReference type="Gene3D" id="1.10.150.130">
    <property type="match status" value="1"/>
</dbReference>
<dbReference type="PROSITE" id="PS51898">
    <property type="entry name" value="TYR_RECOMBINASE"/>
    <property type="match status" value="1"/>
</dbReference>
<dbReference type="SUPFAM" id="SSF56349">
    <property type="entry name" value="DNA breaking-rejoining enzymes"/>
    <property type="match status" value="1"/>
</dbReference>
<evidence type="ECO:0000313" key="6">
    <source>
        <dbReference type="EMBL" id="MFC4355347.1"/>
    </source>
</evidence>
<keyword evidence="2" id="KW-0229">DNA integration</keyword>
<evidence type="ECO:0000256" key="1">
    <source>
        <dbReference type="ARBA" id="ARBA00008857"/>
    </source>
</evidence>
<protein>
    <submittedName>
        <fullName evidence="6">Tyrosine-type recombinase/integrase</fullName>
    </submittedName>
</protein>
<dbReference type="Pfam" id="PF00589">
    <property type="entry name" value="Phage_integrase"/>
    <property type="match status" value="1"/>
</dbReference>